<keyword evidence="2" id="KW-1185">Reference proteome</keyword>
<dbReference type="EMBL" id="VLTN01000042">
    <property type="protein sequence ID" value="KAA0149487.1"/>
    <property type="molecule type" value="Genomic_DNA"/>
</dbReference>
<evidence type="ECO:0000313" key="1">
    <source>
        <dbReference type="EMBL" id="KAA0149487.1"/>
    </source>
</evidence>
<name>A0A5A8C9Z8_CAFRO</name>
<organism evidence="1 2">
    <name type="scientific">Cafeteria roenbergensis</name>
    <name type="common">Marine flagellate</name>
    <dbReference type="NCBI Taxonomy" id="33653"/>
    <lineage>
        <taxon>Eukaryota</taxon>
        <taxon>Sar</taxon>
        <taxon>Stramenopiles</taxon>
        <taxon>Bigyra</taxon>
        <taxon>Opalozoa</taxon>
        <taxon>Bicosoecida</taxon>
        <taxon>Cafeteriaceae</taxon>
        <taxon>Cafeteria</taxon>
    </lineage>
</organism>
<protein>
    <submittedName>
        <fullName evidence="1">Uncharacterized protein</fullName>
    </submittedName>
</protein>
<dbReference type="Proteomes" id="UP000323011">
    <property type="component" value="Unassembled WGS sequence"/>
</dbReference>
<evidence type="ECO:0000313" key="2">
    <source>
        <dbReference type="Proteomes" id="UP000323011"/>
    </source>
</evidence>
<accession>A0A5A8C9Z8</accession>
<proteinExistence type="predicted"/>
<sequence>MAAPASAAFRPSIAAASVSPAAVDMVDVNDILPAYGLQPGRRSTWTNNRTTGPLEYLDIVPLDAGDPFVSFLELGHLSNSTASAWNLTFSSDLLSLVAALSPPEVSVNTSQSVDGGDVVTISATVAHTVNSNAPAFGLTVRDAGLVAGGIVSGSARYSLLSVAVNGTAVPGASVGTSSWGFGDAVVELPPLPAGSVSVVEYVVKMLGSVEAGETLHPNVSVTWRSHPTEVSRAQNTTVASDSVVALTIRSPVVSVGVQTDDASPGNTTALRGQVVAYSVRVPIPEGVTASARVDWSAATSGWPGDALEDLSIVSVSSSSGAVTTSCAGSGGSLGWLASSGRSVVRARSVSVDMCDVTNTNTNDLVGEWVEVVIRGRVRLGVSRGAVVSPSASVSWLADGVDRVANATGSSASVEVLVAEVVPPSATLSTSGPVDAGDLVTTTVVVGHSGASNATAFGLTVRDAGLVAGGIVSGSARYSLLSVAVNGTAVPGASVGTSSWGFGDAVVELPPLPAGSVSVVEYVVEMLGSVEAGETLHPNVSVTWRSHPTEVSRAQNTTVASDSVVALTIRSPVVSVGVQTDDAVSVDMCDVTNTNTNDLVGEWVEVVIRGRVRLGVSRGAVVSPSASVSWLADGVDRVANATGSSASVEVLVAEVVPPSATLSTSGPVDAGDLVTTTVVVGHSGASNATAFGLTVRDAGLVAGGIVSGSARYSLLSVAVNGTAVPGASVGTSSWGFGDAVVELPPLPAGSVSVVEYVVEMLGSVEAGETLHPNVSVTWRSHPTEVSRAQNTTVASDSVVALTIRSPVVSVGVQTDDASPGNTTALRGQVVEYSVRVPIPEGVTASARVDWSAATSGWPGDALEDLSIVSVSSSSGAVTTSCAGSGGSLGWLASSGRSVVRARSVSVDMCDVTNTNTNDLVGEWVEVVIRGRVRLGVSRGAVVSPSASVSWLADGVDRVANATGSSASVEVLVAEVVPPSATLSTSGPVDAGDLVTTTVVVGHSGASNATAFGLTVRDAGLVAGGIVSGSARYSLLSVAVNGTAVPGASVGTSSWGFGDAVVELPPLPAGSVSVVEYVVEMLGSVEAGETLHPNVSVTWRSHPTEVSRAQNTTVASDSVVALTIRSPVVSVGVQTDDAVSVDMCDVTNTNTNDLVGEWVEVVIRGRVRLGVSRGAVVSPSASVSWLADGVDRVANATGSSASVEVLVAEVVPPSATLSTSGPVDAGDLVTTTVVVGHSGASNATAFGLTVRDAGLVAGGIVSGSARYSLLSVAVNGTAVPGASVGTSSWGFGDAVVELPPLPAGSVSVVEYVVEMLGSVEAGETLHPNVSVTWRSHPTEVSRAQNTTVFSSQRPVVTVATPRARLSLTPDGSADCSSGASVPTQGVALKLASAVDGLRVLDSQVAESPSRVSSSLCDIRVTSSSGDLVTLQVLGDIRVSALAHQETISAKLAFRSLEINSSATSVLPLVSSVLADPRLVSPVDPLDGDAGDMPLVSVLLSHSNLSAAPAYFSRLTTTSGFESILMPRPQPGDNGGGALSPWSGGAHVALPELPASSSKLLNFTVEVQPGLPAFALMPIRDIDVGYSSHPSLAWARNTSLSSLAFELLVVPPNWNSEPITTIDARTPGANASIFLGGKFVVRLSIRIPEAVLANPVFHVSSTSGSAISATAVTLSASSPSVTGSCVNQSVPFVQTLPGSVSVTGCNVTNSDSNNSVGETLFVDVEFAVDAEEAASLGVPLRSGSMIVPSANWSSTGIADQVKPLASATGLGLVVGEPDLEILPITPASVYGVKAADLLTVSIPISLRGGLTTSPAFNAWTGRHTLAPPTAFWQSFQLFVYRRKI</sequence>
<comment type="caution">
    <text evidence="1">The sequence shown here is derived from an EMBL/GenBank/DDBJ whole genome shotgun (WGS) entry which is preliminary data.</text>
</comment>
<gene>
    <name evidence="1" type="ORF">FNF29_05873</name>
</gene>
<reference evidence="1 2" key="1">
    <citation type="submission" date="2019-07" db="EMBL/GenBank/DDBJ databases">
        <title>Genomes of Cafeteria roenbergensis.</title>
        <authorList>
            <person name="Fischer M.G."/>
            <person name="Hackl T."/>
            <person name="Roman M."/>
        </authorList>
    </citation>
    <scope>NUCLEOTIDE SEQUENCE [LARGE SCALE GENOMIC DNA]</scope>
    <source>
        <strain evidence="1 2">BVI</strain>
    </source>
</reference>